<evidence type="ECO:0000256" key="1">
    <source>
        <dbReference type="SAM" id="Phobius"/>
    </source>
</evidence>
<proteinExistence type="predicted"/>
<dbReference type="PANTHER" id="PTHR20992:SF9">
    <property type="entry name" value="AT15442P-RELATED"/>
    <property type="match status" value="1"/>
</dbReference>
<feature type="transmembrane region" description="Helical" evidence="1">
    <location>
        <begin position="246"/>
        <end position="272"/>
    </location>
</feature>
<comment type="caution">
    <text evidence="2">The sequence shown here is derived from an EMBL/GenBank/DDBJ whole genome shotgun (WGS) entry which is preliminary data.</text>
</comment>
<dbReference type="Proteomes" id="UP000659904">
    <property type="component" value="Unassembled WGS sequence"/>
</dbReference>
<dbReference type="AlphaFoldDB" id="A0A8J3KJ69"/>
<protein>
    <submittedName>
        <fullName evidence="2">Membrane protein</fullName>
    </submittedName>
</protein>
<dbReference type="InterPro" id="IPR005240">
    <property type="entry name" value="DUF389"/>
</dbReference>
<evidence type="ECO:0000313" key="3">
    <source>
        <dbReference type="Proteomes" id="UP000659904"/>
    </source>
</evidence>
<feature type="transmembrane region" description="Helical" evidence="1">
    <location>
        <begin position="118"/>
        <end position="135"/>
    </location>
</feature>
<sequence>MGVIHLRVASPPERTEQVLALLARDACVVYIVVHRGVLHPAGDVIECDVLAGAANDVLARLRELQVHRHGSLMVDPVDLVMSDRADAAAAALRGPLARAPVWAEVEARIDADATYTPSFYLYLVIAGVIGAIGLLTNSQILIVAAMILCPDYGAIIGVALGVDRRDGRPVRRGLAALTVGFGLAVVAAYAFTMLVRALGLVPTAFTLGLRPVTHLIDTPNFYSVVVAVLAGIAGVVALTHTRTSTLLGVFVSVTTIPAAADIGVALAAGSAAEARGSLLQLLLNIALLIVVGFVTLRAQRALWGRISRRALAHQRRHA</sequence>
<feature type="transmembrane region" description="Helical" evidence="1">
    <location>
        <begin position="221"/>
        <end position="239"/>
    </location>
</feature>
<keyword evidence="3" id="KW-1185">Reference proteome</keyword>
<dbReference type="EMBL" id="BONH01000012">
    <property type="protein sequence ID" value="GIF98148.1"/>
    <property type="molecule type" value="Genomic_DNA"/>
</dbReference>
<accession>A0A8J3KJ69</accession>
<feature type="transmembrane region" description="Helical" evidence="1">
    <location>
        <begin position="141"/>
        <end position="162"/>
    </location>
</feature>
<name>A0A8J3KJ69_9ACTN</name>
<feature type="transmembrane region" description="Helical" evidence="1">
    <location>
        <begin position="278"/>
        <end position="298"/>
    </location>
</feature>
<dbReference type="Pfam" id="PF04087">
    <property type="entry name" value="DUF389"/>
    <property type="match status" value="1"/>
</dbReference>
<gene>
    <name evidence="2" type="ORF">Cci01nite_32420</name>
</gene>
<reference evidence="2 3" key="1">
    <citation type="submission" date="2021-01" db="EMBL/GenBank/DDBJ databases">
        <title>Whole genome shotgun sequence of Catellatospora citrea NBRC 14495.</title>
        <authorList>
            <person name="Komaki H."/>
            <person name="Tamura T."/>
        </authorList>
    </citation>
    <scope>NUCLEOTIDE SEQUENCE [LARGE SCALE GENOMIC DNA]</scope>
    <source>
        <strain evidence="2 3">NBRC 14495</strain>
    </source>
</reference>
<feature type="transmembrane region" description="Helical" evidence="1">
    <location>
        <begin position="174"/>
        <end position="201"/>
    </location>
</feature>
<keyword evidence="1" id="KW-1133">Transmembrane helix</keyword>
<organism evidence="2 3">
    <name type="scientific">Catellatospora citrea</name>
    <dbReference type="NCBI Taxonomy" id="53366"/>
    <lineage>
        <taxon>Bacteria</taxon>
        <taxon>Bacillati</taxon>
        <taxon>Actinomycetota</taxon>
        <taxon>Actinomycetes</taxon>
        <taxon>Micromonosporales</taxon>
        <taxon>Micromonosporaceae</taxon>
        <taxon>Catellatospora</taxon>
    </lineage>
</organism>
<keyword evidence="1" id="KW-0812">Transmembrane</keyword>
<dbReference type="PANTHER" id="PTHR20992">
    <property type="entry name" value="AT15442P-RELATED"/>
    <property type="match status" value="1"/>
</dbReference>
<keyword evidence="1" id="KW-0472">Membrane</keyword>
<evidence type="ECO:0000313" key="2">
    <source>
        <dbReference type="EMBL" id="GIF98148.1"/>
    </source>
</evidence>